<comment type="subunit">
    <text evidence="19">F-type ATPases have 2 components, F(1) - the catalytic core - and F(0) - the membrane proton channel. F(1) has five subunits: alpha(3), beta(3), gamma(1), delta(1), epsilon(1). F(0) has three main subunits: a(1), b(2) and c(10-14). The alpha and beta chains form an alternating ring which encloses part of the gamma chain. F(1) is attached to F(0) by a central stalk formed by the gamma and epsilon chains, while a peripheral stalk is formed by the delta and b chains.</text>
</comment>
<dbReference type="Pfam" id="PF00430">
    <property type="entry name" value="ATP-synt_B"/>
    <property type="match status" value="1"/>
</dbReference>
<dbReference type="InterPro" id="IPR002146">
    <property type="entry name" value="ATP_synth_b/b'su_bac/chlpt"/>
</dbReference>
<comment type="function">
    <text evidence="14">This fusion protein includes a component of the F(0) channel (subunit b) and of the F(1) subunit (subunit delta). Two copies of subunit b and one of delta together form the peripheral 'stator' stalk which links F(1) to F(0).</text>
</comment>
<accession>A0A7C3MIP8</accession>
<evidence type="ECO:0000256" key="3">
    <source>
        <dbReference type="ARBA" id="ARBA00010811"/>
    </source>
</evidence>
<dbReference type="InterPro" id="IPR050059">
    <property type="entry name" value="ATP_synthase_B_chain"/>
</dbReference>
<dbReference type="GO" id="GO:0046933">
    <property type="term" value="F:proton-transporting ATP synthase activity, rotational mechanism"/>
    <property type="evidence" value="ECO:0007669"/>
    <property type="project" value="UniProtKB-UniRule"/>
</dbReference>
<evidence type="ECO:0000256" key="12">
    <source>
        <dbReference type="ARBA" id="ARBA00023268"/>
    </source>
</evidence>
<dbReference type="Pfam" id="PF00213">
    <property type="entry name" value="OSCP"/>
    <property type="match status" value="1"/>
</dbReference>
<comment type="subunit">
    <text evidence="17">F-type ATPases have 2 components, F(1) - the catalytic core - and F(0) - the membrane proton channel. F(1) has five subunits: alpha(3), beta(3), gamma(1), delta(1), epsilon(1). F(0) has four main subunits: a(1), b(2) and c(10-14). The alpha and beta chains form an alternating ring which encloses part of the gamma chain. F(1) is attached to F(0) by a central stalk formed by the gamma and epsilon chains, while a peripheral stalk is formed by the delta and b chains.</text>
</comment>
<feature type="coiled-coil region" evidence="21">
    <location>
        <begin position="39"/>
        <end position="102"/>
    </location>
</feature>
<evidence type="ECO:0000256" key="17">
    <source>
        <dbReference type="ARBA" id="ARBA00026054"/>
    </source>
</evidence>
<evidence type="ECO:0000256" key="20">
    <source>
        <dbReference type="RuleBase" id="RU003848"/>
    </source>
</evidence>
<feature type="transmembrane region" description="Helical" evidence="19">
    <location>
        <begin position="6"/>
        <end position="23"/>
    </location>
</feature>
<evidence type="ECO:0000256" key="6">
    <source>
        <dbReference type="ARBA" id="ARBA00022547"/>
    </source>
</evidence>
<dbReference type="EMBL" id="DTIN01000033">
    <property type="protein sequence ID" value="HFX14050.1"/>
    <property type="molecule type" value="Genomic_DNA"/>
</dbReference>
<comment type="subcellular location">
    <subcellularLocation>
        <location evidence="19">Cell membrane</location>
        <topology evidence="19">Single-pass membrane protein</topology>
    </subcellularLocation>
    <subcellularLocation>
        <location evidence="18">Endomembrane system</location>
        <topology evidence="18">Single-pass membrane protein</topology>
    </subcellularLocation>
</comment>
<keyword evidence="8 19" id="KW-0375">Hydrogen ion transport</keyword>
<keyword evidence="6 19" id="KW-0138">CF(0)</keyword>
<keyword evidence="11 19" id="KW-0472">Membrane</keyword>
<dbReference type="SUPFAM" id="SSF81573">
    <property type="entry name" value="F1F0 ATP synthase subunit B, membrane domain"/>
    <property type="match status" value="1"/>
</dbReference>
<sequence>MFSFSLLTIISTIVNLLALAWLVKRYLLGSIIRIMDERKKKIESAILEAETKLKEAEELKKQREEQLSRAREEASKIIQEAVDTAEKMKRDILQKAEEEAERIIIRAHEISMAERKRALEIAKKEILDLSKIIIKEFFRRFLPEGTEELLIIKFVNGMNLVISQVKPNNLEEVKFISSDNIKPSLKAQIEEKLRSILPGGYKLSFEVDPNMGLGFKLLIGEFLIDNSLEYHLSQIYELLKEVENI</sequence>
<dbReference type="PANTHER" id="PTHR33445:SF1">
    <property type="entry name" value="ATP SYNTHASE SUBUNIT B"/>
    <property type="match status" value="1"/>
</dbReference>
<gene>
    <name evidence="19 22" type="primary">atpF</name>
    <name evidence="22" type="ORF">ENW00_07905</name>
</gene>
<evidence type="ECO:0000313" key="22">
    <source>
        <dbReference type="EMBL" id="HFX14050.1"/>
    </source>
</evidence>
<comment type="caution">
    <text evidence="22">The sequence shown here is derived from an EMBL/GenBank/DDBJ whole genome shotgun (WGS) entry which is preliminary data.</text>
</comment>
<protein>
    <recommendedName>
        <fullName evidence="19">ATP synthase subunit b</fullName>
    </recommendedName>
    <alternativeName>
        <fullName evidence="19">ATP synthase F(0) sector subunit b</fullName>
    </alternativeName>
    <alternativeName>
        <fullName evidence="19">ATPase subunit I</fullName>
    </alternativeName>
    <alternativeName>
        <fullName evidence="19">F-type ATPase subunit b</fullName>
        <shortName evidence="19">F-ATPase subunit b</shortName>
    </alternativeName>
</protein>
<evidence type="ECO:0000256" key="21">
    <source>
        <dbReference type="SAM" id="Coils"/>
    </source>
</evidence>
<evidence type="ECO:0000256" key="11">
    <source>
        <dbReference type="ARBA" id="ARBA00023136"/>
    </source>
</evidence>
<dbReference type="GO" id="GO:0005886">
    <property type="term" value="C:plasma membrane"/>
    <property type="evidence" value="ECO:0007669"/>
    <property type="project" value="UniProtKB-SubCell"/>
</dbReference>
<comment type="similarity">
    <text evidence="1 19 20">Belongs to the ATPase B chain family.</text>
</comment>
<evidence type="ECO:0000256" key="19">
    <source>
        <dbReference type="HAMAP-Rule" id="MF_01398"/>
    </source>
</evidence>
<evidence type="ECO:0000256" key="18">
    <source>
        <dbReference type="ARBA" id="ARBA00037847"/>
    </source>
</evidence>
<keyword evidence="12" id="KW-0511">Multifunctional enzyme</keyword>
<dbReference type="Gene3D" id="6.10.250.1580">
    <property type="match status" value="1"/>
</dbReference>
<dbReference type="AlphaFoldDB" id="A0A7C3MIP8"/>
<keyword evidence="4 19" id="KW-0813">Transport</keyword>
<evidence type="ECO:0000256" key="4">
    <source>
        <dbReference type="ARBA" id="ARBA00022448"/>
    </source>
</evidence>
<dbReference type="HAMAP" id="MF_01398">
    <property type="entry name" value="ATP_synth_b_bprime"/>
    <property type="match status" value="1"/>
</dbReference>
<evidence type="ECO:0000256" key="7">
    <source>
        <dbReference type="ARBA" id="ARBA00022692"/>
    </source>
</evidence>
<evidence type="ECO:0000256" key="5">
    <source>
        <dbReference type="ARBA" id="ARBA00022475"/>
    </source>
</evidence>
<comment type="similarity">
    <text evidence="2">In the C-terminal section; belongs to the ATPase delta chain family.</text>
</comment>
<keyword evidence="21" id="KW-0175">Coiled coil</keyword>
<dbReference type="InterPro" id="IPR005864">
    <property type="entry name" value="ATP_synth_F0_bsu_bac"/>
</dbReference>
<dbReference type="GO" id="GO:0045259">
    <property type="term" value="C:proton-transporting ATP synthase complex"/>
    <property type="evidence" value="ECO:0007669"/>
    <property type="project" value="UniProtKB-KW"/>
</dbReference>
<evidence type="ECO:0000256" key="15">
    <source>
        <dbReference type="ARBA" id="ARBA00025198"/>
    </source>
</evidence>
<evidence type="ECO:0000256" key="2">
    <source>
        <dbReference type="ARBA" id="ARBA00010377"/>
    </source>
</evidence>
<name>A0A7C3MIP8_DICTH</name>
<organism evidence="22">
    <name type="scientific">Dictyoglomus thermophilum</name>
    <dbReference type="NCBI Taxonomy" id="14"/>
    <lineage>
        <taxon>Bacteria</taxon>
        <taxon>Pseudomonadati</taxon>
        <taxon>Dictyoglomota</taxon>
        <taxon>Dictyoglomia</taxon>
        <taxon>Dictyoglomales</taxon>
        <taxon>Dictyoglomaceae</taxon>
        <taxon>Dictyoglomus</taxon>
    </lineage>
</organism>
<dbReference type="GO" id="GO:0012505">
    <property type="term" value="C:endomembrane system"/>
    <property type="evidence" value="ECO:0007669"/>
    <property type="project" value="UniProtKB-SubCell"/>
</dbReference>
<dbReference type="CDD" id="cd06503">
    <property type="entry name" value="ATP-synt_Fo_b"/>
    <property type="match status" value="1"/>
</dbReference>
<evidence type="ECO:0000256" key="1">
    <source>
        <dbReference type="ARBA" id="ARBA00005513"/>
    </source>
</evidence>
<evidence type="ECO:0000256" key="8">
    <source>
        <dbReference type="ARBA" id="ARBA00022781"/>
    </source>
</evidence>
<keyword evidence="7 19" id="KW-0812">Transmembrane</keyword>
<keyword evidence="9 19" id="KW-1133">Transmembrane helix</keyword>
<dbReference type="InterPro" id="IPR000711">
    <property type="entry name" value="ATPase_OSCP/dsu"/>
</dbReference>
<keyword evidence="5 19" id="KW-1003">Cell membrane</keyword>
<evidence type="ECO:0000256" key="10">
    <source>
        <dbReference type="ARBA" id="ARBA00023065"/>
    </source>
</evidence>
<evidence type="ECO:0000256" key="14">
    <source>
        <dbReference type="ARBA" id="ARBA00024925"/>
    </source>
</evidence>
<comment type="similarity">
    <text evidence="3">In the N-terminal section; belongs to the ATPase B chain family.</text>
</comment>
<evidence type="ECO:0000256" key="9">
    <source>
        <dbReference type="ARBA" id="ARBA00022989"/>
    </source>
</evidence>
<dbReference type="NCBIfam" id="TIGR01144">
    <property type="entry name" value="ATP_synt_b"/>
    <property type="match status" value="1"/>
</dbReference>
<comment type="function">
    <text evidence="16">Component of the F(0) channel, it forms part of the peripheral stalk, linking F(1) to F(0). The b'-subunit is a diverged and duplicated form of b found in plants and photosynthetic bacteria.</text>
</comment>
<keyword evidence="13 19" id="KW-0066">ATP synthesis</keyword>
<keyword evidence="10 19" id="KW-0406">Ion transport</keyword>
<comment type="function">
    <text evidence="15 19">F(1)F(0) ATP synthase produces ATP from ADP in the presence of a proton or sodium gradient. F-type ATPases consist of two structural domains, F(1) containing the extramembraneous catalytic core and F(0) containing the membrane proton channel, linked together by a central stalk and a peripheral stalk. During catalysis, ATP synthesis in the catalytic domain of F(1) is coupled via a rotary mechanism of the central stalk subunits to proton translocation.</text>
</comment>
<dbReference type="GO" id="GO:0046961">
    <property type="term" value="F:proton-transporting ATPase activity, rotational mechanism"/>
    <property type="evidence" value="ECO:0007669"/>
    <property type="project" value="TreeGrafter"/>
</dbReference>
<evidence type="ECO:0000256" key="13">
    <source>
        <dbReference type="ARBA" id="ARBA00023310"/>
    </source>
</evidence>
<dbReference type="PANTHER" id="PTHR33445">
    <property type="entry name" value="ATP SYNTHASE SUBUNIT B', CHLOROPLASTIC"/>
    <property type="match status" value="1"/>
</dbReference>
<reference evidence="22" key="1">
    <citation type="journal article" date="2020" name="mSystems">
        <title>Genome- and Community-Level Interaction Insights into Carbon Utilization and Element Cycling Functions of Hydrothermarchaeota in Hydrothermal Sediment.</title>
        <authorList>
            <person name="Zhou Z."/>
            <person name="Liu Y."/>
            <person name="Xu W."/>
            <person name="Pan J."/>
            <person name="Luo Z.H."/>
            <person name="Li M."/>
        </authorList>
    </citation>
    <scope>NUCLEOTIDE SEQUENCE [LARGE SCALE GENOMIC DNA]</scope>
    <source>
        <strain evidence="22">SpSt-81</strain>
    </source>
</reference>
<evidence type="ECO:0000256" key="16">
    <source>
        <dbReference type="ARBA" id="ARBA00025614"/>
    </source>
</evidence>
<dbReference type="InterPro" id="IPR028987">
    <property type="entry name" value="ATP_synth_B-like_membr_sf"/>
</dbReference>
<proteinExistence type="inferred from homology"/>